<evidence type="ECO:0000259" key="2">
    <source>
        <dbReference type="Pfam" id="PF01965"/>
    </source>
</evidence>
<accession>A0AAN1XW44</accession>
<reference evidence="3 4" key="1">
    <citation type="journal article" date="2022" name="ISME Commun">
        <title>Vulcanimicrobium alpinus gen. nov. sp. nov., the first cultivated representative of the candidate phylum 'Eremiobacterota', is a metabolically versatile aerobic anoxygenic phototroph.</title>
        <authorList>
            <person name="Yabe S."/>
            <person name="Muto K."/>
            <person name="Abe K."/>
            <person name="Yokota A."/>
            <person name="Staudigel H."/>
            <person name="Tebo B.M."/>
        </authorList>
    </citation>
    <scope>NUCLEOTIDE SEQUENCE [LARGE SCALE GENOMIC DNA]</scope>
    <source>
        <strain evidence="3 4">WC8-2</strain>
    </source>
</reference>
<feature type="chain" id="PRO_5042891454" evidence="1">
    <location>
        <begin position="29"/>
        <end position="238"/>
    </location>
</feature>
<dbReference type="Proteomes" id="UP001317532">
    <property type="component" value="Chromosome"/>
</dbReference>
<dbReference type="CDD" id="cd03139">
    <property type="entry name" value="GATase1_PfpI_2"/>
    <property type="match status" value="1"/>
</dbReference>
<dbReference type="RefSeq" id="WP_317996615.1">
    <property type="nucleotide sequence ID" value="NZ_AP025523.1"/>
</dbReference>
<dbReference type="PANTHER" id="PTHR43130:SF3">
    <property type="entry name" value="HTH-TYPE TRANSCRIPTIONAL REGULATOR RV1931C"/>
    <property type="match status" value="1"/>
</dbReference>
<protein>
    <submittedName>
        <fullName evidence="3">Glutamine amidotransferase</fullName>
    </submittedName>
</protein>
<dbReference type="PANTHER" id="PTHR43130">
    <property type="entry name" value="ARAC-FAMILY TRANSCRIPTIONAL REGULATOR"/>
    <property type="match status" value="1"/>
</dbReference>
<dbReference type="KEGG" id="vab:WPS_08620"/>
<proteinExistence type="predicted"/>
<dbReference type="InterPro" id="IPR002818">
    <property type="entry name" value="DJ-1/PfpI"/>
</dbReference>
<organism evidence="3 4">
    <name type="scientific">Vulcanimicrobium alpinum</name>
    <dbReference type="NCBI Taxonomy" id="3016050"/>
    <lineage>
        <taxon>Bacteria</taxon>
        <taxon>Bacillati</taxon>
        <taxon>Vulcanimicrobiota</taxon>
        <taxon>Vulcanimicrobiia</taxon>
        <taxon>Vulcanimicrobiales</taxon>
        <taxon>Vulcanimicrobiaceae</taxon>
        <taxon>Vulcanimicrobium</taxon>
    </lineage>
</organism>
<dbReference type="InterPro" id="IPR029062">
    <property type="entry name" value="Class_I_gatase-like"/>
</dbReference>
<keyword evidence="4" id="KW-1185">Reference proteome</keyword>
<gene>
    <name evidence="3" type="ORF">WPS_08620</name>
</gene>
<keyword evidence="3" id="KW-0315">Glutamine amidotransferase</keyword>
<dbReference type="AlphaFoldDB" id="A0AAN1XW44"/>
<keyword evidence="1" id="KW-0732">Signal</keyword>
<dbReference type="Pfam" id="PF01965">
    <property type="entry name" value="DJ-1_PfpI"/>
    <property type="match status" value="1"/>
</dbReference>
<dbReference type="InterPro" id="IPR052158">
    <property type="entry name" value="INH-QAR"/>
</dbReference>
<feature type="signal peptide" evidence="1">
    <location>
        <begin position="1"/>
        <end position="28"/>
    </location>
</feature>
<dbReference type="Gene3D" id="3.40.50.880">
    <property type="match status" value="1"/>
</dbReference>
<evidence type="ECO:0000313" key="4">
    <source>
        <dbReference type="Proteomes" id="UP001317532"/>
    </source>
</evidence>
<evidence type="ECO:0000313" key="3">
    <source>
        <dbReference type="EMBL" id="BDE05586.1"/>
    </source>
</evidence>
<name>A0AAN1XW44_UNVUL</name>
<dbReference type="SUPFAM" id="SSF52317">
    <property type="entry name" value="Class I glutamine amidotransferase-like"/>
    <property type="match status" value="1"/>
</dbReference>
<evidence type="ECO:0000256" key="1">
    <source>
        <dbReference type="SAM" id="SignalP"/>
    </source>
</evidence>
<feature type="domain" description="DJ-1/PfpI" evidence="2">
    <location>
        <begin position="46"/>
        <end position="209"/>
    </location>
</feature>
<dbReference type="EMBL" id="AP025523">
    <property type="protein sequence ID" value="BDE05586.1"/>
    <property type="molecule type" value="Genomic_DNA"/>
</dbReference>
<sequence length="238" mass="24950">MKRFDFLSSTGAAAATLSALAAASPAGAAESSDAARAQLRPGQRLVAIAVTAGANVMDVAGPWEVFQDTPLAGRDDDGAFLPFLVSDARDAVAATAGLGMLPRFTFADAPQPDVVVVGAQRGSPGLTAWLQAQAPHALVMSVCTGAFKVAQAGLFDGKQATTHHEFYDAFAKQFPNVTLVRGPRFVDAENVCSAGGLTSGINLDLHVVERFHGREVADRVASYMEFVRTERPEPPRPA</sequence>